<keyword evidence="2" id="KW-1185">Reference proteome</keyword>
<evidence type="ECO:0000313" key="2">
    <source>
        <dbReference type="Proteomes" id="UP001595075"/>
    </source>
</evidence>
<reference evidence="1 2" key="1">
    <citation type="journal article" date="2024" name="Commun. Biol.">
        <title>Comparative genomic analysis of thermophilic fungi reveals convergent evolutionary adaptations and gene losses.</title>
        <authorList>
            <person name="Steindorff A.S."/>
            <person name="Aguilar-Pontes M.V."/>
            <person name="Robinson A.J."/>
            <person name="Andreopoulos B."/>
            <person name="LaButti K."/>
            <person name="Kuo A."/>
            <person name="Mondo S."/>
            <person name="Riley R."/>
            <person name="Otillar R."/>
            <person name="Haridas S."/>
            <person name="Lipzen A."/>
            <person name="Grimwood J."/>
            <person name="Schmutz J."/>
            <person name="Clum A."/>
            <person name="Reid I.D."/>
            <person name="Moisan M.C."/>
            <person name="Butler G."/>
            <person name="Nguyen T.T.M."/>
            <person name="Dewar K."/>
            <person name="Conant G."/>
            <person name="Drula E."/>
            <person name="Henrissat B."/>
            <person name="Hansel C."/>
            <person name="Singer S."/>
            <person name="Hutchinson M.I."/>
            <person name="de Vries R.P."/>
            <person name="Natvig D.O."/>
            <person name="Powell A.J."/>
            <person name="Tsang A."/>
            <person name="Grigoriev I.V."/>
        </authorList>
    </citation>
    <scope>NUCLEOTIDE SEQUENCE [LARGE SCALE GENOMIC DNA]</scope>
    <source>
        <strain evidence="1 2">CBS 494.80</strain>
    </source>
</reference>
<organism evidence="1 2">
    <name type="scientific">Oculimacula yallundae</name>
    <dbReference type="NCBI Taxonomy" id="86028"/>
    <lineage>
        <taxon>Eukaryota</taxon>
        <taxon>Fungi</taxon>
        <taxon>Dikarya</taxon>
        <taxon>Ascomycota</taxon>
        <taxon>Pezizomycotina</taxon>
        <taxon>Leotiomycetes</taxon>
        <taxon>Helotiales</taxon>
        <taxon>Ploettnerulaceae</taxon>
        <taxon>Oculimacula</taxon>
    </lineage>
</organism>
<gene>
    <name evidence="1" type="ORF">VTL71DRAFT_14630</name>
</gene>
<protein>
    <submittedName>
        <fullName evidence="1">Uncharacterized protein</fullName>
    </submittedName>
</protein>
<dbReference type="EMBL" id="JAZHXI010000007">
    <property type="protein sequence ID" value="KAL2069950.1"/>
    <property type="molecule type" value="Genomic_DNA"/>
</dbReference>
<comment type="caution">
    <text evidence="1">The sequence shown here is derived from an EMBL/GenBank/DDBJ whole genome shotgun (WGS) entry which is preliminary data.</text>
</comment>
<accession>A0ABR4CJ12</accession>
<sequence>MAPKPFEESDSWTFPRADTPVPHFYSLRHKGTSFLHRIRSRSSSDYLRQRAPTPTPTLTIPGTVPEIPLVREGPIGLKTSSSAMFIAKMNSDLFLSQFKRAQEAYLTPNLPLCQHRCLELLSTPALHLDTRIETLQLLATISPLSVASEHLADALCLLDLAVERGGLAEAQMQGLLGLRITTLDLVARVEREVERVRKEEGKMDMEEWMAEWKKRGSLRGQRMSRNVAKTMLYRPVVMQIKQSMPLHGSEWSKREEKHDLA</sequence>
<evidence type="ECO:0000313" key="1">
    <source>
        <dbReference type="EMBL" id="KAL2069950.1"/>
    </source>
</evidence>
<dbReference type="Proteomes" id="UP001595075">
    <property type="component" value="Unassembled WGS sequence"/>
</dbReference>
<name>A0ABR4CJ12_9HELO</name>
<proteinExistence type="predicted"/>